<dbReference type="EMBL" id="WIXE01019763">
    <property type="protein sequence ID" value="KAK5969764.1"/>
    <property type="molecule type" value="Genomic_DNA"/>
</dbReference>
<protein>
    <recommendedName>
        <fullName evidence="1">Methyltransferase FkbM domain-containing protein</fullName>
    </recommendedName>
</protein>
<proteinExistence type="predicted"/>
<dbReference type="Proteomes" id="UP001331761">
    <property type="component" value="Unassembled WGS sequence"/>
</dbReference>
<dbReference type="InterPro" id="IPR006342">
    <property type="entry name" value="FkbM_mtfrase"/>
</dbReference>
<dbReference type="Pfam" id="PF05050">
    <property type="entry name" value="Methyltransf_21"/>
    <property type="match status" value="1"/>
</dbReference>
<reference evidence="2 3" key="1">
    <citation type="submission" date="2019-10" db="EMBL/GenBank/DDBJ databases">
        <title>Assembly and Annotation for the nematode Trichostrongylus colubriformis.</title>
        <authorList>
            <person name="Martin J."/>
        </authorList>
    </citation>
    <scope>NUCLEOTIDE SEQUENCE [LARGE SCALE GENOMIC DNA]</scope>
    <source>
        <strain evidence="2">G859</strain>
        <tissue evidence="2">Whole worm</tissue>
    </source>
</reference>
<keyword evidence="3" id="KW-1185">Reference proteome</keyword>
<feature type="domain" description="Methyltransferase FkbM" evidence="1">
    <location>
        <begin position="109"/>
        <end position="253"/>
    </location>
</feature>
<evidence type="ECO:0000259" key="1">
    <source>
        <dbReference type="Pfam" id="PF05050"/>
    </source>
</evidence>
<organism evidence="2 3">
    <name type="scientific">Trichostrongylus colubriformis</name>
    <name type="common">Black scour worm</name>
    <dbReference type="NCBI Taxonomy" id="6319"/>
    <lineage>
        <taxon>Eukaryota</taxon>
        <taxon>Metazoa</taxon>
        <taxon>Ecdysozoa</taxon>
        <taxon>Nematoda</taxon>
        <taxon>Chromadorea</taxon>
        <taxon>Rhabditida</taxon>
        <taxon>Rhabditina</taxon>
        <taxon>Rhabditomorpha</taxon>
        <taxon>Strongyloidea</taxon>
        <taxon>Trichostrongylidae</taxon>
        <taxon>Trichostrongylus</taxon>
    </lineage>
</organism>
<dbReference type="AlphaFoldDB" id="A0AAN8ICY4"/>
<dbReference type="PANTHER" id="PTHR22989">
    <property type="entry name" value="UNCHARACTERIZED DUF13 C.ELEGANS"/>
    <property type="match status" value="1"/>
</dbReference>
<name>A0AAN8ICY4_TRICO</name>
<gene>
    <name evidence="2" type="ORF">GCK32_016238</name>
</gene>
<comment type="caution">
    <text evidence="2">The sequence shown here is derived from an EMBL/GenBank/DDBJ whole genome shotgun (WGS) entry which is preliminary data.</text>
</comment>
<evidence type="ECO:0000313" key="3">
    <source>
        <dbReference type="Proteomes" id="UP001331761"/>
    </source>
</evidence>
<accession>A0AAN8ICY4</accession>
<sequence>MRLTVARGVICVLAAVLIFLIVLRATNRHSATPTRVLQAFIDWQLCMTARFDSEKQNPEKLWAGFAEMTEHCTSNTDVSKIKLIELPNEDEVKHYIMSEDSTDPSVVVSLGIGADIKVEQQLKKLLPQDSEFFGADPVVIPNAELYAQVGMFFPVAVSEHSGPSKAHIRMDNGEYKYVPVIHLDVQTFFTKMINRTHIDHLILDNEGPEYQLIPMIAIDNVFADEKIAICHMNVEFHAPGPKTRYDDFVEVMQGVLRAGRFAAIHNENFGHQRMFLVNYEDPYCVHKYLEQFF</sequence>
<dbReference type="PANTHER" id="PTHR22989:SF3">
    <property type="entry name" value="METHYLTRANSFERASE FKBM DOMAIN-CONTAINING PROTEIN"/>
    <property type="match status" value="1"/>
</dbReference>
<evidence type="ECO:0000313" key="2">
    <source>
        <dbReference type="EMBL" id="KAK5969764.1"/>
    </source>
</evidence>